<proteinExistence type="predicted"/>
<feature type="transmembrane region" description="Helical" evidence="1">
    <location>
        <begin position="169"/>
        <end position="189"/>
    </location>
</feature>
<evidence type="ECO:0000256" key="1">
    <source>
        <dbReference type="SAM" id="Phobius"/>
    </source>
</evidence>
<protein>
    <submittedName>
        <fullName evidence="2">Uncharacterized protein</fullName>
    </submittedName>
</protein>
<dbReference type="InParanoid" id="I3EES8"/>
<dbReference type="AlphaFoldDB" id="I3EES8"/>
<dbReference type="EMBL" id="GL870881">
    <property type="protein sequence ID" value="EIJ87725.1"/>
    <property type="molecule type" value="Genomic_DNA"/>
</dbReference>
<keyword evidence="1" id="KW-0812">Transmembrane</keyword>
<keyword evidence="1" id="KW-0472">Membrane</keyword>
<reference evidence="2" key="1">
    <citation type="submission" date="2011-01" db="EMBL/GenBank/DDBJ databases">
        <title>The Genome Sequence of Nematocida parisii strain ERTm3.</title>
        <authorList>
            <consortium name="The Broad Institute Genome Sequencing Platform"/>
            <consortium name="The Broad Institute Genome Sequencing Center for Infectious Disease"/>
            <person name="Cuomo C."/>
            <person name="Troemel E."/>
            <person name="Young S.K."/>
            <person name="Zeng Q."/>
            <person name="Gargeya S."/>
            <person name="Fitzgerald M."/>
            <person name="Haas B."/>
            <person name="Abouelleil A."/>
            <person name="Alvarado L."/>
            <person name="Arachchi H.M."/>
            <person name="Berlin A."/>
            <person name="Chapman S.B."/>
            <person name="Gearin G."/>
            <person name="Goldberg J."/>
            <person name="Griggs A."/>
            <person name="Gujja S."/>
            <person name="Hansen M."/>
            <person name="Heiman D."/>
            <person name="Howarth C."/>
            <person name="Larimer J."/>
            <person name="Lui A."/>
            <person name="MacDonald P.J.P."/>
            <person name="McCowen C."/>
            <person name="Montmayeur A."/>
            <person name="Murphy C."/>
            <person name="Neiman D."/>
            <person name="Pearson M."/>
            <person name="Priest M."/>
            <person name="Roberts A."/>
            <person name="Saif S."/>
            <person name="Shea T."/>
            <person name="Sisk P."/>
            <person name="Stolte C."/>
            <person name="Sykes S."/>
            <person name="Wortman J."/>
            <person name="Nusbaum C."/>
            <person name="Birren B."/>
        </authorList>
    </citation>
    <scope>NUCLEOTIDE SEQUENCE</scope>
    <source>
        <strain evidence="2">ERTm3</strain>
    </source>
</reference>
<dbReference type="HOGENOM" id="CLU_639501_0_0_1"/>
<feature type="transmembrane region" description="Helical" evidence="1">
    <location>
        <begin position="49"/>
        <end position="66"/>
    </location>
</feature>
<feature type="transmembrane region" description="Helical" evidence="1">
    <location>
        <begin position="209"/>
        <end position="228"/>
    </location>
</feature>
<keyword evidence="3" id="KW-1185">Reference proteome</keyword>
<feature type="transmembrane region" description="Helical" evidence="1">
    <location>
        <begin position="351"/>
        <end position="369"/>
    </location>
</feature>
<accession>I3EES8</accession>
<feature type="transmembrane region" description="Helical" evidence="1">
    <location>
        <begin position="381"/>
        <end position="399"/>
    </location>
</feature>
<feature type="transmembrane region" description="Helical" evidence="1">
    <location>
        <begin position="87"/>
        <end position="105"/>
    </location>
</feature>
<dbReference type="VEuPathDB" id="MicrosporidiaDB:NEQG_02272"/>
<dbReference type="OrthoDB" id="2188059at2759"/>
<sequence>MQIEKTSQIQKLKNTFPWVIYYGIATVNFSMSVYLDFCSAVPFSMITNPSFIFLILTTFVFFSVYIQSPPSIIAHTRPINNIIVSKLLSIIAICDVIILSIISHLCITGKYYSILFFASLLVQIGIYSEYLLKLIVPYLPRLPVENYILSISIEMEMDERDSVFYDFHFLFYVFNFLFIFCSSLLVFLSVCPMDAPISSFIFKNLYCLFTYYCLLYIFMSACVIAFYLKINSGSQKCYRLVSKLILKNIGVIIFMAGINLISAVGEVFFNVLSGISIIRSILEDIGSKYFMNIIFYRKVGIAPIVVISTILEKEPDEVVEFIKEVEAMGDYPYISSFSTTHSGRTTARTSLSIITIVLFPLLMTILITSLKIHEFYVHAKLIISLCWAVYCTACIWYIYSESLYYAALLSNIQGSPQGKKWINAYLNTL</sequence>
<dbReference type="Proteomes" id="UP000002872">
    <property type="component" value="Unassembled WGS sequence"/>
</dbReference>
<organism evidence="2 3">
    <name type="scientific">Nematocida parisii (strain ERTm3)</name>
    <name type="common">Nematode killer fungus</name>
    <dbReference type="NCBI Taxonomy" id="935791"/>
    <lineage>
        <taxon>Eukaryota</taxon>
        <taxon>Fungi</taxon>
        <taxon>Fungi incertae sedis</taxon>
        <taxon>Microsporidia</taxon>
        <taxon>Nematocida</taxon>
    </lineage>
</organism>
<keyword evidence="1" id="KW-1133">Transmembrane helix</keyword>
<evidence type="ECO:0000313" key="3">
    <source>
        <dbReference type="Proteomes" id="UP000002872"/>
    </source>
</evidence>
<dbReference type="OMA" id="WINAYLN"/>
<gene>
    <name evidence="2" type="ORF">NEQG_02272</name>
</gene>
<name>I3EES8_NEMP3</name>
<feature type="transmembrane region" description="Helical" evidence="1">
    <location>
        <begin position="240"/>
        <end position="261"/>
    </location>
</feature>
<feature type="transmembrane region" description="Helical" evidence="1">
    <location>
        <begin position="20"/>
        <end position="43"/>
    </location>
</feature>
<evidence type="ECO:0000313" key="2">
    <source>
        <dbReference type="EMBL" id="EIJ87725.1"/>
    </source>
</evidence>
<feature type="transmembrane region" description="Helical" evidence="1">
    <location>
        <begin position="111"/>
        <end position="132"/>
    </location>
</feature>